<sequence>MNTTTISWKGYLIDLDGTLYHGSRMIPEADTLIRELEDSGVPYLFVTNNSSRTPGEVAANLNLMGIPAKEEQICTSAVAAAEYIAGQQPRSKVAPIGESGLLEALINAGLIIDEDSPDFVVQGIDRSFTYETLTKAARWILGGARYVLTNPDLLLPSQEGLMPGAGTISAAIRAATGIEPIVIGKPSDILMKHAIDRLGLRNEEVAVIGDNMLTDISAGINAGCGTILVLTGVTTEENLPSFVSSSGVNPDVICRNLAEVRKLVLQSSI</sequence>
<keyword evidence="10" id="KW-1185">Reference proteome</keyword>
<dbReference type="SUPFAM" id="SSF56784">
    <property type="entry name" value="HAD-like"/>
    <property type="match status" value="1"/>
</dbReference>
<feature type="binding site" evidence="8">
    <location>
        <position position="14"/>
    </location>
    <ligand>
        <name>Mg(2+)</name>
        <dbReference type="ChEBI" id="CHEBI:18420"/>
    </ligand>
</feature>
<dbReference type="InterPro" id="IPR023214">
    <property type="entry name" value="HAD_sf"/>
</dbReference>
<comment type="function">
    <text evidence="5">Catalyzes the dephosphorylation of 2-6 carbon acid sugars in vitro.</text>
</comment>
<dbReference type="RefSeq" id="WP_114495390.1">
    <property type="nucleotide sequence ID" value="NZ_QPJW01000001.1"/>
</dbReference>
<dbReference type="InterPro" id="IPR006354">
    <property type="entry name" value="HAD-SF_hydro_IIA_hyp1"/>
</dbReference>
<dbReference type="OrthoDB" id="9810449at2"/>
<comment type="cofactor">
    <cofactor evidence="8">
        <name>Mg(2+)</name>
        <dbReference type="ChEBI" id="CHEBI:18420"/>
    </cofactor>
    <text evidence="8">Divalent metal ions. Mg(2+) is the most effective.</text>
</comment>
<keyword evidence="3" id="KW-0378">Hydrolase</keyword>
<feature type="binding site" evidence="7">
    <location>
        <position position="185"/>
    </location>
    <ligand>
        <name>substrate</name>
    </ligand>
</feature>
<dbReference type="InterPro" id="IPR006357">
    <property type="entry name" value="HAD-SF_hydro_IIA"/>
</dbReference>
<dbReference type="CDD" id="cd07530">
    <property type="entry name" value="HAD_Pase_UmpH-like"/>
    <property type="match status" value="1"/>
</dbReference>
<feature type="binding site" evidence="8">
    <location>
        <position position="210"/>
    </location>
    <ligand>
        <name>Mg(2+)</name>
        <dbReference type="ChEBI" id="CHEBI:18420"/>
    </ligand>
</feature>
<evidence type="ECO:0000256" key="1">
    <source>
        <dbReference type="ARBA" id="ARBA00006696"/>
    </source>
</evidence>
<comment type="caution">
    <text evidence="9">The sequence shown here is derived from an EMBL/GenBank/DDBJ whole genome shotgun (WGS) entry which is preliminary data.</text>
</comment>
<evidence type="ECO:0000256" key="6">
    <source>
        <dbReference type="PIRSR" id="PIRSR000915-1"/>
    </source>
</evidence>
<dbReference type="PIRSF" id="PIRSF000915">
    <property type="entry name" value="PGP-type_phosphatase"/>
    <property type="match status" value="1"/>
</dbReference>
<dbReference type="GO" id="GO:0046872">
    <property type="term" value="F:metal ion binding"/>
    <property type="evidence" value="ECO:0007669"/>
    <property type="project" value="UniProtKB-KW"/>
</dbReference>
<dbReference type="NCBIfam" id="TIGR01457">
    <property type="entry name" value="HAD-SF-IIA-hyp2"/>
    <property type="match status" value="1"/>
</dbReference>
<evidence type="ECO:0000256" key="8">
    <source>
        <dbReference type="PIRSR" id="PIRSR000915-3"/>
    </source>
</evidence>
<dbReference type="EC" id="3.1.3.-" evidence="5"/>
<dbReference type="PANTHER" id="PTHR19288">
    <property type="entry name" value="4-NITROPHENYLPHOSPHATASE-RELATED"/>
    <property type="match status" value="1"/>
</dbReference>
<feature type="active site" description="Proton donor" evidence="6">
    <location>
        <position position="16"/>
    </location>
</feature>
<evidence type="ECO:0000313" key="9">
    <source>
        <dbReference type="EMBL" id="RCX23524.1"/>
    </source>
</evidence>
<keyword evidence="2 5" id="KW-0479">Metal-binding</keyword>
<evidence type="ECO:0000256" key="4">
    <source>
        <dbReference type="ARBA" id="ARBA00022842"/>
    </source>
</evidence>
<reference evidence="9 10" key="1">
    <citation type="submission" date="2018-07" db="EMBL/GenBank/DDBJ databases">
        <title>Genomic Encyclopedia of Type Strains, Phase III (KMG-III): the genomes of soil and plant-associated and newly described type strains.</title>
        <authorList>
            <person name="Whitman W."/>
        </authorList>
    </citation>
    <scope>NUCLEOTIDE SEQUENCE [LARGE SCALE GENOMIC DNA]</scope>
    <source>
        <strain evidence="9 10">CECT 8333</strain>
    </source>
</reference>
<dbReference type="Gene3D" id="3.40.50.1000">
    <property type="entry name" value="HAD superfamily/HAD-like"/>
    <property type="match status" value="2"/>
</dbReference>
<dbReference type="GO" id="GO:0016791">
    <property type="term" value="F:phosphatase activity"/>
    <property type="evidence" value="ECO:0007669"/>
    <property type="project" value="TreeGrafter"/>
</dbReference>
<evidence type="ECO:0000256" key="7">
    <source>
        <dbReference type="PIRSR" id="PIRSR000915-2"/>
    </source>
</evidence>
<gene>
    <name evidence="9" type="ORF">DFP94_1011123</name>
</gene>
<dbReference type="NCBIfam" id="TIGR01460">
    <property type="entry name" value="HAD-SF-IIA"/>
    <property type="match status" value="1"/>
</dbReference>
<accession>A0A369BV84</accession>
<dbReference type="Pfam" id="PF13242">
    <property type="entry name" value="Hydrolase_like"/>
    <property type="match status" value="1"/>
</dbReference>
<feature type="binding site" evidence="8">
    <location>
        <position position="16"/>
    </location>
    <ligand>
        <name>Mg(2+)</name>
        <dbReference type="ChEBI" id="CHEBI:18420"/>
    </ligand>
</feature>
<dbReference type="Proteomes" id="UP000253090">
    <property type="component" value="Unassembled WGS sequence"/>
</dbReference>
<evidence type="ECO:0000256" key="5">
    <source>
        <dbReference type="PIRNR" id="PIRNR000915"/>
    </source>
</evidence>
<proteinExistence type="inferred from homology"/>
<dbReference type="InterPro" id="IPR036412">
    <property type="entry name" value="HAD-like_sf"/>
</dbReference>
<name>A0A369BV84_9BACL</name>
<evidence type="ECO:0000256" key="3">
    <source>
        <dbReference type="ARBA" id="ARBA00022801"/>
    </source>
</evidence>
<evidence type="ECO:0000313" key="10">
    <source>
        <dbReference type="Proteomes" id="UP000253090"/>
    </source>
</evidence>
<comment type="similarity">
    <text evidence="1 5">Belongs to the HAD-like hydrolase superfamily. NagD family.</text>
</comment>
<feature type="active site" description="Nucleophile" evidence="6">
    <location>
        <position position="14"/>
    </location>
</feature>
<dbReference type="SFLD" id="SFLDG01139">
    <property type="entry name" value="C2.A:_Pyridoxal_Phosphate_Phos"/>
    <property type="match status" value="1"/>
</dbReference>
<organism evidence="9 10">
    <name type="scientific">Fontibacillus phaseoli</name>
    <dbReference type="NCBI Taxonomy" id="1416533"/>
    <lineage>
        <taxon>Bacteria</taxon>
        <taxon>Bacillati</taxon>
        <taxon>Bacillota</taxon>
        <taxon>Bacilli</taxon>
        <taxon>Bacillales</taxon>
        <taxon>Paenibacillaceae</taxon>
        <taxon>Fontibacillus</taxon>
    </lineage>
</organism>
<dbReference type="AlphaFoldDB" id="A0A369BV84"/>
<dbReference type="Pfam" id="PF13344">
    <property type="entry name" value="Hydrolase_6"/>
    <property type="match status" value="1"/>
</dbReference>
<evidence type="ECO:0000256" key="2">
    <source>
        <dbReference type="ARBA" id="ARBA00022723"/>
    </source>
</evidence>
<dbReference type="SFLD" id="SFLDS00003">
    <property type="entry name" value="Haloacid_Dehalogenase"/>
    <property type="match status" value="1"/>
</dbReference>
<dbReference type="EMBL" id="QPJW01000001">
    <property type="protein sequence ID" value="RCX23524.1"/>
    <property type="molecule type" value="Genomic_DNA"/>
</dbReference>
<keyword evidence="4 5" id="KW-0460">Magnesium</keyword>
<dbReference type="GO" id="GO:0005737">
    <property type="term" value="C:cytoplasm"/>
    <property type="evidence" value="ECO:0007669"/>
    <property type="project" value="TreeGrafter"/>
</dbReference>
<dbReference type="PANTHER" id="PTHR19288:SF46">
    <property type="entry name" value="HALOACID DEHALOGENASE-LIKE HYDROLASE DOMAIN-CONTAINING PROTEIN 2"/>
    <property type="match status" value="1"/>
</dbReference>
<protein>
    <recommendedName>
        <fullName evidence="5">Acid sugar phosphatase</fullName>
        <ecNumber evidence="5">3.1.3.-</ecNumber>
    </recommendedName>
</protein>